<evidence type="ECO:0000259" key="6">
    <source>
        <dbReference type="Pfam" id="PF00176"/>
    </source>
</evidence>
<evidence type="ECO:0000256" key="2">
    <source>
        <dbReference type="ARBA" id="ARBA00022801"/>
    </source>
</evidence>
<keyword evidence="8" id="KW-1185">Reference proteome</keyword>
<dbReference type="OrthoDB" id="2801544at2759"/>
<dbReference type="Pfam" id="PF00176">
    <property type="entry name" value="SNF2-rel_dom"/>
    <property type="match status" value="1"/>
</dbReference>
<dbReference type="InterPro" id="IPR027417">
    <property type="entry name" value="P-loop_NTPase"/>
</dbReference>
<sequence length="432" mass="45463">MRPAQVHHPQPLPSRNGVGSVGGASAGSAAAGAAGGGAVRQAAQAEPDFRGRCPYQRCPGVYQACNAPLVWKPPFQPFAPPQQQALQLQLGSGYAAAPPPAYEPTGHWRCSRHPDCGWRYYPHPRLREPVLSLEIVGDDVFKVVPFPGAEDAVASAGGVACVLAGAGLDLSRALTWQQARGMMRRRGSSGSSGYGAGSSGDGAGSSGDGSGDGGAGDEAGDRAEDAGAEQEEGAGAGEPGDDSGGGPDALADGERNDAALYFPLSCYEALLAPLPRHSSLFNAGSLIPEPVRRAYRGQFRQRASASEVSARLARMPPSLRAALMPFQRQGVEFGVARGGRCLIADEMGVGKTVQAIALAACYEDEWPLLCIVPASLRLVWAEELEKWLPHLRPSHIHVIEGKANRLTGRASRGQVRRRAGERKTSVRRRVTR</sequence>
<evidence type="ECO:0000313" key="8">
    <source>
        <dbReference type="Proteomes" id="UP000075714"/>
    </source>
</evidence>
<evidence type="ECO:0000256" key="1">
    <source>
        <dbReference type="ARBA" id="ARBA00022741"/>
    </source>
</evidence>
<gene>
    <name evidence="7" type="ORF">GPECTOR_19g268</name>
</gene>
<keyword evidence="1" id="KW-0547">Nucleotide-binding</keyword>
<dbReference type="PANTHER" id="PTHR45766:SF3">
    <property type="entry name" value="DNA ANNEALING HELICASE AND ENDONUCLEASE ZRANB3"/>
    <property type="match status" value="1"/>
</dbReference>
<dbReference type="SUPFAM" id="SSF52540">
    <property type="entry name" value="P-loop containing nucleoside triphosphate hydrolases"/>
    <property type="match status" value="1"/>
</dbReference>
<organism evidence="7 8">
    <name type="scientific">Gonium pectorale</name>
    <name type="common">Green alga</name>
    <dbReference type="NCBI Taxonomy" id="33097"/>
    <lineage>
        <taxon>Eukaryota</taxon>
        <taxon>Viridiplantae</taxon>
        <taxon>Chlorophyta</taxon>
        <taxon>core chlorophytes</taxon>
        <taxon>Chlorophyceae</taxon>
        <taxon>CS clade</taxon>
        <taxon>Chlamydomonadales</taxon>
        <taxon>Volvocaceae</taxon>
        <taxon>Gonium</taxon>
    </lineage>
</organism>
<dbReference type="InterPro" id="IPR038718">
    <property type="entry name" value="SNF2-like_sf"/>
</dbReference>
<dbReference type="GO" id="GO:0006281">
    <property type="term" value="P:DNA repair"/>
    <property type="evidence" value="ECO:0007669"/>
    <property type="project" value="TreeGrafter"/>
</dbReference>
<feature type="compositionally biased region" description="Basic residues" evidence="5">
    <location>
        <begin position="414"/>
        <end position="432"/>
    </location>
</feature>
<feature type="region of interest" description="Disordered" evidence="5">
    <location>
        <begin position="409"/>
        <end position="432"/>
    </location>
</feature>
<dbReference type="AlphaFoldDB" id="A0A150GJ31"/>
<proteinExistence type="predicted"/>
<comment type="caution">
    <text evidence="7">The sequence shown here is derived from an EMBL/GenBank/DDBJ whole genome shotgun (WGS) entry which is preliminary data.</text>
</comment>
<dbReference type="InterPro" id="IPR000330">
    <property type="entry name" value="SNF2_N"/>
</dbReference>
<dbReference type="PANTHER" id="PTHR45766">
    <property type="entry name" value="DNA ANNEALING HELICASE AND ENDONUCLEASE ZRANB3 FAMILY MEMBER"/>
    <property type="match status" value="1"/>
</dbReference>
<dbReference type="Proteomes" id="UP000075714">
    <property type="component" value="Unassembled WGS sequence"/>
</dbReference>
<dbReference type="GO" id="GO:0005524">
    <property type="term" value="F:ATP binding"/>
    <property type="evidence" value="ECO:0007669"/>
    <property type="project" value="UniProtKB-KW"/>
</dbReference>
<dbReference type="EMBL" id="LSYV01000020">
    <property type="protein sequence ID" value="KXZ49817.1"/>
    <property type="molecule type" value="Genomic_DNA"/>
</dbReference>
<evidence type="ECO:0000256" key="4">
    <source>
        <dbReference type="ARBA" id="ARBA00022840"/>
    </source>
</evidence>
<feature type="region of interest" description="Disordered" evidence="5">
    <location>
        <begin position="181"/>
        <end position="252"/>
    </location>
</feature>
<feature type="compositionally biased region" description="Gly residues" evidence="5">
    <location>
        <begin position="234"/>
        <end position="247"/>
    </location>
</feature>
<dbReference type="GO" id="GO:0004520">
    <property type="term" value="F:DNA endonuclease activity"/>
    <property type="evidence" value="ECO:0007669"/>
    <property type="project" value="TreeGrafter"/>
</dbReference>
<feature type="region of interest" description="Disordered" evidence="5">
    <location>
        <begin position="1"/>
        <end position="32"/>
    </location>
</feature>
<protein>
    <recommendedName>
        <fullName evidence="6">SNF2 N-terminal domain-containing protein</fullName>
    </recommendedName>
</protein>
<keyword evidence="2" id="KW-0378">Hydrolase</keyword>
<evidence type="ECO:0000313" key="7">
    <source>
        <dbReference type="EMBL" id="KXZ49817.1"/>
    </source>
</evidence>
<evidence type="ECO:0000256" key="3">
    <source>
        <dbReference type="ARBA" id="ARBA00022806"/>
    </source>
</evidence>
<reference evidence="8" key="1">
    <citation type="journal article" date="2016" name="Nat. Commun.">
        <title>The Gonium pectorale genome demonstrates co-option of cell cycle regulation during the evolution of multicellularity.</title>
        <authorList>
            <person name="Hanschen E.R."/>
            <person name="Marriage T.N."/>
            <person name="Ferris P.J."/>
            <person name="Hamaji T."/>
            <person name="Toyoda A."/>
            <person name="Fujiyama A."/>
            <person name="Neme R."/>
            <person name="Noguchi H."/>
            <person name="Minakuchi Y."/>
            <person name="Suzuki M."/>
            <person name="Kawai-Toyooka H."/>
            <person name="Smith D.R."/>
            <person name="Sparks H."/>
            <person name="Anderson J."/>
            <person name="Bakaric R."/>
            <person name="Luria V."/>
            <person name="Karger A."/>
            <person name="Kirschner M.W."/>
            <person name="Durand P.M."/>
            <person name="Michod R.E."/>
            <person name="Nozaki H."/>
            <person name="Olson B.J."/>
        </authorList>
    </citation>
    <scope>NUCLEOTIDE SEQUENCE [LARGE SCALE GENOMIC DNA]</scope>
    <source>
        <strain evidence="8">NIES-2863</strain>
    </source>
</reference>
<evidence type="ECO:0000256" key="5">
    <source>
        <dbReference type="SAM" id="MobiDB-lite"/>
    </source>
</evidence>
<feature type="domain" description="SNF2 N-terminal" evidence="6">
    <location>
        <begin position="327"/>
        <end position="397"/>
    </location>
</feature>
<keyword evidence="4" id="KW-0067">ATP-binding</keyword>
<dbReference type="GO" id="GO:0043596">
    <property type="term" value="C:nuclear replication fork"/>
    <property type="evidence" value="ECO:0007669"/>
    <property type="project" value="TreeGrafter"/>
</dbReference>
<dbReference type="GO" id="GO:0031297">
    <property type="term" value="P:replication fork processing"/>
    <property type="evidence" value="ECO:0007669"/>
    <property type="project" value="TreeGrafter"/>
</dbReference>
<dbReference type="GO" id="GO:0016787">
    <property type="term" value="F:hydrolase activity"/>
    <property type="evidence" value="ECO:0007669"/>
    <property type="project" value="UniProtKB-KW"/>
</dbReference>
<dbReference type="STRING" id="33097.A0A150GJ31"/>
<feature type="compositionally biased region" description="Gly residues" evidence="5">
    <location>
        <begin position="190"/>
        <end position="217"/>
    </location>
</feature>
<dbReference type="Gene3D" id="3.40.50.10810">
    <property type="entry name" value="Tandem AAA-ATPase domain"/>
    <property type="match status" value="1"/>
</dbReference>
<accession>A0A150GJ31</accession>
<name>A0A150GJ31_GONPE</name>
<keyword evidence="3" id="KW-0347">Helicase</keyword>
<dbReference type="GO" id="GO:0004386">
    <property type="term" value="F:helicase activity"/>
    <property type="evidence" value="ECO:0007669"/>
    <property type="project" value="UniProtKB-KW"/>
</dbReference>